<feature type="non-terminal residue" evidence="2">
    <location>
        <position position="1"/>
    </location>
</feature>
<comment type="caution">
    <text evidence="2">The sequence shown here is derived from an EMBL/GenBank/DDBJ whole genome shotgun (WGS) entry which is preliminary data.</text>
</comment>
<keyword evidence="1" id="KW-0812">Transmembrane</keyword>
<dbReference type="Proteomes" id="UP000252519">
    <property type="component" value="Unassembled WGS sequence"/>
</dbReference>
<proteinExistence type="predicted"/>
<feature type="transmembrane region" description="Helical" evidence="1">
    <location>
        <begin position="53"/>
        <end position="75"/>
    </location>
</feature>
<gene>
    <name evidence="2" type="ORF">ANCCAN_28272</name>
</gene>
<name>A0A368F4U4_ANCCA</name>
<protein>
    <submittedName>
        <fullName evidence="2">Uncharacterized protein</fullName>
    </submittedName>
</protein>
<organism evidence="2 3">
    <name type="scientific">Ancylostoma caninum</name>
    <name type="common">Dog hookworm</name>
    <dbReference type="NCBI Taxonomy" id="29170"/>
    <lineage>
        <taxon>Eukaryota</taxon>
        <taxon>Metazoa</taxon>
        <taxon>Ecdysozoa</taxon>
        <taxon>Nematoda</taxon>
        <taxon>Chromadorea</taxon>
        <taxon>Rhabditida</taxon>
        <taxon>Rhabditina</taxon>
        <taxon>Rhabditomorpha</taxon>
        <taxon>Strongyloidea</taxon>
        <taxon>Ancylostomatidae</taxon>
        <taxon>Ancylostomatinae</taxon>
        <taxon>Ancylostoma</taxon>
    </lineage>
</organism>
<dbReference type="AlphaFoldDB" id="A0A368F4U4"/>
<evidence type="ECO:0000313" key="2">
    <source>
        <dbReference type="EMBL" id="RCN26010.1"/>
    </source>
</evidence>
<reference evidence="2 3" key="1">
    <citation type="submission" date="2014-10" db="EMBL/GenBank/DDBJ databases">
        <title>Draft genome of the hookworm Ancylostoma caninum.</title>
        <authorList>
            <person name="Mitreva M."/>
        </authorList>
    </citation>
    <scope>NUCLEOTIDE SEQUENCE [LARGE SCALE GENOMIC DNA]</scope>
    <source>
        <strain evidence="2 3">Baltimore</strain>
    </source>
</reference>
<dbReference type="EMBL" id="JOJR01009597">
    <property type="protein sequence ID" value="RCN26010.1"/>
    <property type="molecule type" value="Genomic_DNA"/>
</dbReference>
<sequence>RSRRPYYTSSKGRDLLSAIIPIPALQSTSKPSSSPHIHTAWTSQMEKDVRRSALLTTAQIISKFISLIAINIYIISTDFVFSLRSIQGMECLRIKLTNPSTQRFFPSFFLHSLHFKSVLHSAKTLQNEYRHQAQR</sequence>
<keyword evidence="3" id="KW-1185">Reference proteome</keyword>
<accession>A0A368F4U4</accession>
<keyword evidence="1" id="KW-1133">Transmembrane helix</keyword>
<evidence type="ECO:0000256" key="1">
    <source>
        <dbReference type="SAM" id="Phobius"/>
    </source>
</evidence>
<evidence type="ECO:0000313" key="3">
    <source>
        <dbReference type="Proteomes" id="UP000252519"/>
    </source>
</evidence>
<keyword evidence="1" id="KW-0472">Membrane</keyword>